<evidence type="ECO:0000256" key="1">
    <source>
        <dbReference type="ARBA" id="ARBA00007401"/>
    </source>
</evidence>
<evidence type="ECO:0000256" key="4">
    <source>
        <dbReference type="SAM" id="SignalP"/>
    </source>
</evidence>
<dbReference type="InterPro" id="IPR006104">
    <property type="entry name" value="Glyco_hydro_2_N"/>
</dbReference>
<evidence type="ECO:0000256" key="2">
    <source>
        <dbReference type="ARBA" id="ARBA00022801"/>
    </source>
</evidence>
<keyword evidence="2" id="KW-0378">Hydrolase</keyword>
<name>A0A2S5A8W5_9SPHI</name>
<dbReference type="OrthoDB" id="9801077at2"/>
<dbReference type="SUPFAM" id="SSF49785">
    <property type="entry name" value="Galactose-binding domain-like"/>
    <property type="match status" value="1"/>
</dbReference>
<dbReference type="PANTHER" id="PTHR42732:SF1">
    <property type="entry name" value="BETA-MANNOSIDASE"/>
    <property type="match status" value="1"/>
</dbReference>
<dbReference type="Pfam" id="PF02837">
    <property type="entry name" value="Glyco_hydro_2_N"/>
    <property type="match status" value="1"/>
</dbReference>
<organism evidence="8 9">
    <name type="scientific">Solitalea longa</name>
    <dbReference type="NCBI Taxonomy" id="2079460"/>
    <lineage>
        <taxon>Bacteria</taxon>
        <taxon>Pseudomonadati</taxon>
        <taxon>Bacteroidota</taxon>
        <taxon>Sphingobacteriia</taxon>
        <taxon>Sphingobacteriales</taxon>
        <taxon>Sphingobacteriaceae</taxon>
        <taxon>Solitalea</taxon>
    </lineage>
</organism>
<gene>
    <name evidence="8" type="ORF">C3K47_00230</name>
</gene>
<evidence type="ECO:0000313" key="9">
    <source>
        <dbReference type="Proteomes" id="UP000236893"/>
    </source>
</evidence>
<dbReference type="InterPro" id="IPR013783">
    <property type="entry name" value="Ig-like_fold"/>
</dbReference>
<protein>
    <submittedName>
        <fullName evidence="8">Beta-glucuronidase</fullName>
    </submittedName>
</protein>
<feature type="signal peptide" evidence="4">
    <location>
        <begin position="1"/>
        <end position="19"/>
    </location>
</feature>
<dbReference type="InterPro" id="IPR008979">
    <property type="entry name" value="Galactose-bd-like_sf"/>
</dbReference>
<evidence type="ECO:0000313" key="8">
    <source>
        <dbReference type="EMBL" id="POY38966.1"/>
    </source>
</evidence>
<evidence type="ECO:0000259" key="5">
    <source>
        <dbReference type="Pfam" id="PF00703"/>
    </source>
</evidence>
<dbReference type="GO" id="GO:0004553">
    <property type="term" value="F:hydrolase activity, hydrolyzing O-glycosyl compounds"/>
    <property type="evidence" value="ECO:0007669"/>
    <property type="project" value="InterPro"/>
</dbReference>
<dbReference type="InterPro" id="IPR006102">
    <property type="entry name" value="Ig-like_GH2"/>
</dbReference>
<sequence>MKKIYLLFTALTIALTVNAQDNKLITTIQNRQGLSLNGAWQYIIDPYETGFYDYRYKELSEKSGDAYWNTDKQVNKTEKKEHGYSDKNTLQVPGDWNHQEQRFEYYEGTVWYKKSFDYKKQAASNRVFIYFGAVNYKADVYLNGKKLGEHKGGFTPFNFEIPDTLLKGTDNFLVVKVDNKRYADEVPTLNTDWWNYGGITREVKLVEVPKLFIQDFMIQLKKADHGKLSKQSEVEGWVKLNNVPADGETITISIPELKFEKQFKANGSVVPLNFSLSRVKLWSPDSPKLYTVNVSSKTDKAEDKIGFRTIEVAGKQVLLNGSPVFMRGISIHGEIPQEIRRAYSYNDALQLLNQAKELGCNMVRLAHYPHDETITRMADSLGLLVWSEIPVYWTIDFKNQQVLTKAKAQLNEMITRDHNRASVIIWSVGNETPVSSTRTDFMHSLITEARKLDHTRLISAALEVNYSALNDQNVIDDPLGEFVDLVAFNEYLGWYGGLPDKCRTTNWSTIYNKPLFISETGGGAKGGFHADSLTRFSEEYQEWYYKEQISMLRRMPDNFVGISPWVLNDFRSPKRNNPIYQEGWNRKGLYDDKGNKKKAFYILQAYYKEMQEKQSAIGK</sequence>
<comment type="similarity">
    <text evidence="1">Belongs to the glycosyl hydrolase 2 family.</text>
</comment>
<feature type="domain" description="Glycoside hydrolase family 2 catalytic" evidence="6">
    <location>
        <begin position="310"/>
        <end position="610"/>
    </location>
</feature>
<feature type="domain" description="Glycoside hydrolase family 2 immunoglobulin-like beta-sandwich" evidence="5">
    <location>
        <begin position="212"/>
        <end position="308"/>
    </location>
</feature>
<evidence type="ECO:0000259" key="6">
    <source>
        <dbReference type="Pfam" id="PF02836"/>
    </source>
</evidence>
<dbReference type="Proteomes" id="UP000236893">
    <property type="component" value="Unassembled WGS sequence"/>
</dbReference>
<keyword evidence="3" id="KW-0326">Glycosidase</keyword>
<comment type="caution">
    <text evidence="8">The sequence shown here is derived from an EMBL/GenBank/DDBJ whole genome shotgun (WGS) entry which is preliminary data.</text>
</comment>
<feature type="domain" description="Glycosyl hydrolases family 2 sugar binding" evidence="7">
    <location>
        <begin position="35"/>
        <end position="209"/>
    </location>
</feature>
<dbReference type="Gene3D" id="3.20.20.80">
    <property type="entry name" value="Glycosidases"/>
    <property type="match status" value="1"/>
</dbReference>
<proteinExistence type="inferred from homology"/>
<dbReference type="Gene3D" id="2.60.40.10">
    <property type="entry name" value="Immunoglobulins"/>
    <property type="match status" value="1"/>
</dbReference>
<dbReference type="InterPro" id="IPR051913">
    <property type="entry name" value="GH2_Domain-Containing"/>
</dbReference>
<dbReference type="AlphaFoldDB" id="A0A2S5A8W5"/>
<dbReference type="SUPFAM" id="SSF51445">
    <property type="entry name" value="(Trans)glycosidases"/>
    <property type="match status" value="1"/>
</dbReference>
<dbReference type="InterPro" id="IPR036156">
    <property type="entry name" value="Beta-gal/glucu_dom_sf"/>
</dbReference>
<keyword evidence="4" id="KW-0732">Signal</keyword>
<evidence type="ECO:0000256" key="3">
    <source>
        <dbReference type="ARBA" id="ARBA00023295"/>
    </source>
</evidence>
<dbReference type="Pfam" id="PF02836">
    <property type="entry name" value="Glyco_hydro_2_C"/>
    <property type="match status" value="1"/>
</dbReference>
<accession>A0A2S5A8W5</accession>
<dbReference type="SUPFAM" id="SSF49303">
    <property type="entry name" value="beta-Galactosidase/glucuronidase domain"/>
    <property type="match status" value="1"/>
</dbReference>
<dbReference type="InterPro" id="IPR006101">
    <property type="entry name" value="Glyco_hydro_2"/>
</dbReference>
<dbReference type="PANTHER" id="PTHR42732">
    <property type="entry name" value="BETA-GALACTOSIDASE"/>
    <property type="match status" value="1"/>
</dbReference>
<dbReference type="InterPro" id="IPR017853">
    <property type="entry name" value="GH"/>
</dbReference>
<dbReference type="PRINTS" id="PR00132">
    <property type="entry name" value="GLHYDRLASE2"/>
</dbReference>
<evidence type="ECO:0000259" key="7">
    <source>
        <dbReference type="Pfam" id="PF02837"/>
    </source>
</evidence>
<dbReference type="Pfam" id="PF00703">
    <property type="entry name" value="Glyco_hydro_2"/>
    <property type="match status" value="1"/>
</dbReference>
<dbReference type="InterPro" id="IPR006103">
    <property type="entry name" value="Glyco_hydro_2_cat"/>
</dbReference>
<keyword evidence="9" id="KW-1185">Reference proteome</keyword>
<dbReference type="EMBL" id="PQVF01000001">
    <property type="protein sequence ID" value="POY38966.1"/>
    <property type="molecule type" value="Genomic_DNA"/>
</dbReference>
<reference evidence="8 9" key="1">
    <citation type="submission" date="2018-01" db="EMBL/GenBank/DDBJ databases">
        <authorList>
            <person name="Gaut B.S."/>
            <person name="Morton B.R."/>
            <person name="Clegg M.T."/>
            <person name="Duvall M.R."/>
        </authorList>
    </citation>
    <scope>NUCLEOTIDE SEQUENCE [LARGE SCALE GENOMIC DNA]</scope>
    <source>
        <strain evidence="8 9">HR-AV</strain>
    </source>
</reference>
<dbReference type="RefSeq" id="WP_103787068.1">
    <property type="nucleotide sequence ID" value="NZ_PQVF01000001.1"/>
</dbReference>
<dbReference type="Gene3D" id="2.60.120.260">
    <property type="entry name" value="Galactose-binding domain-like"/>
    <property type="match status" value="1"/>
</dbReference>
<dbReference type="GO" id="GO:0005975">
    <property type="term" value="P:carbohydrate metabolic process"/>
    <property type="evidence" value="ECO:0007669"/>
    <property type="project" value="InterPro"/>
</dbReference>
<feature type="chain" id="PRO_5015683554" evidence="4">
    <location>
        <begin position="20"/>
        <end position="619"/>
    </location>
</feature>